<dbReference type="AlphaFoldDB" id="A0A0N4V0Q4"/>
<evidence type="ECO:0000313" key="15">
    <source>
        <dbReference type="WBParaSite" id="EVEC_0000350401-mRNA-1"/>
    </source>
</evidence>
<feature type="binding site" evidence="10">
    <location>
        <position position="154"/>
    </location>
    <ligand>
        <name>alpha-D-mannose 1-phosphate</name>
        <dbReference type="ChEBI" id="CHEBI:58409"/>
    </ligand>
</feature>
<keyword evidence="9 12" id="KW-0413">Isomerase</keyword>
<dbReference type="PANTHER" id="PTHR10466:SF0">
    <property type="entry name" value="PHOSPHOMANNOMUTASE"/>
    <property type="match status" value="1"/>
</dbReference>
<feature type="binding site" evidence="10">
    <location>
        <position position="96"/>
    </location>
    <ligand>
        <name>alpha-D-mannose 1-phosphate</name>
        <dbReference type="ChEBI" id="CHEBI:58409"/>
    </ligand>
</feature>
<evidence type="ECO:0000256" key="6">
    <source>
        <dbReference type="ARBA" id="ARBA00022490"/>
    </source>
</evidence>
<dbReference type="GO" id="GO:0009298">
    <property type="term" value="P:GDP-mannose biosynthetic process"/>
    <property type="evidence" value="ECO:0007669"/>
    <property type="project" value="UniProtKB-UniPathway"/>
</dbReference>
<evidence type="ECO:0000256" key="1">
    <source>
        <dbReference type="ARBA" id="ARBA00004496"/>
    </source>
</evidence>
<dbReference type="InterPro" id="IPR006379">
    <property type="entry name" value="HAD-SF_hydro_IIB"/>
</dbReference>
<dbReference type="Pfam" id="PF03332">
    <property type="entry name" value="PMM"/>
    <property type="match status" value="1"/>
</dbReference>
<dbReference type="EMBL" id="UXUI01007533">
    <property type="protein sequence ID" value="VDD88069.1"/>
    <property type="molecule type" value="Genomic_DNA"/>
</dbReference>
<proteinExistence type="inferred from homology"/>
<comment type="similarity">
    <text evidence="3 12">Belongs to the eukaryotic PMM family.</text>
</comment>
<gene>
    <name evidence="13" type="ORF">EVEC_LOCUS3212</name>
</gene>
<evidence type="ECO:0000256" key="10">
    <source>
        <dbReference type="PIRSR" id="PIRSR605002-2"/>
    </source>
</evidence>
<comment type="catalytic activity">
    <reaction evidence="12">
        <text>alpha-D-mannose 1-phosphate = D-mannose 6-phosphate</text>
        <dbReference type="Rhea" id="RHEA:11140"/>
        <dbReference type="ChEBI" id="CHEBI:58409"/>
        <dbReference type="ChEBI" id="CHEBI:58735"/>
        <dbReference type="EC" id="5.4.2.8"/>
    </reaction>
</comment>
<feature type="binding site" evidence="10">
    <location>
        <position position="107"/>
    </location>
    <ligand>
        <name>alpha-D-mannose 1-phosphate</name>
        <dbReference type="ChEBI" id="CHEBI:58409"/>
    </ligand>
</feature>
<feature type="binding site" evidence="10">
    <location>
        <position position="152"/>
    </location>
    <ligand>
        <name>alpha-D-mannose 1-phosphate</name>
        <dbReference type="ChEBI" id="CHEBI:58409"/>
    </ligand>
</feature>
<dbReference type="GO" id="GO:0005829">
    <property type="term" value="C:cytosol"/>
    <property type="evidence" value="ECO:0007669"/>
    <property type="project" value="TreeGrafter"/>
</dbReference>
<organism evidence="15">
    <name type="scientific">Enterobius vermicularis</name>
    <name type="common">Human pinworm</name>
    <dbReference type="NCBI Taxonomy" id="51028"/>
    <lineage>
        <taxon>Eukaryota</taxon>
        <taxon>Metazoa</taxon>
        <taxon>Ecdysozoa</taxon>
        <taxon>Nematoda</taxon>
        <taxon>Chromadorea</taxon>
        <taxon>Rhabditida</taxon>
        <taxon>Spirurina</taxon>
        <taxon>Oxyuridomorpha</taxon>
        <taxon>Oxyuroidea</taxon>
        <taxon>Oxyuridae</taxon>
        <taxon>Enterobius</taxon>
    </lineage>
</organism>
<name>A0A0N4V0Q4_ENTVE</name>
<sequence>MPIRKKVPLAVVGGSDASKVVEQLGIDLQDGILLQRFDFVFCENGCVGYREGKAYPVQSIKDFLGEERLQELINFVLRLFSEIVLPVKRGTFIEFRNGMLNFCPIGRNCSIDERLAFAEYDKEHNVRASVVEKLKNFTKGWNLNICIGGQISIDCFPNGWDKTFCLQYLSEFDTIHFFGDKTDVGGNDHEIFISPRTIGHSVTDPHDTKKQIAEILRTLP</sequence>
<keyword evidence="14" id="KW-1185">Reference proteome</keyword>
<feature type="binding site" evidence="10">
    <location>
        <position position="114"/>
    </location>
    <ligand>
        <name>alpha-D-mannose 1-phosphate</name>
        <dbReference type="ChEBI" id="CHEBI:58409"/>
    </ligand>
</feature>
<evidence type="ECO:0000256" key="7">
    <source>
        <dbReference type="ARBA" id="ARBA00022723"/>
    </source>
</evidence>
<feature type="binding site" evidence="11">
    <location>
        <position position="192"/>
    </location>
    <ligand>
        <name>Mg(2+)</name>
        <dbReference type="ChEBI" id="CHEBI:18420"/>
        <label>1</label>
    </ligand>
</feature>
<dbReference type="STRING" id="51028.A0A0N4V0Q4"/>
<protein>
    <recommendedName>
        <fullName evidence="5 12">Phosphomannomutase</fullName>
        <ecNumber evidence="5 12">5.4.2.8</ecNumber>
    </recommendedName>
</protein>
<dbReference type="InterPro" id="IPR043169">
    <property type="entry name" value="PMM_cap"/>
</dbReference>
<keyword evidence="7 11" id="KW-0479">Metal-binding</keyword>
<dbReference type="GO" id="GO:0006013">
    <property type="term" value="P:mannose metabolic process"/>
    <property type="evidence" value="ECO:0007669"/>
    <property type="project" value="TreeGrafter"/>
</dbReference>
<evidence type="ECO:0000256" key="3">
    <source>
        <dbReference type="ARBA" id="ARBA00009736"/>
    </source>
</evidence>
<evidence type="ECO:0000313" key="13">
    <source>
        <dbReference type="EMBL" id="VDD88069.1"/>
    </source>
</evidence>
<dbReference type="EC" id="5.4.2.8" evidence="5 12"/>
<evidence type="ECO:0000313" key="14">
    <source>
        <dbReference type="Proteomes" id="UP000274131"/>
    </source>
</evidence>
<dbReference type="Gene3D" id="3.40.50.1000">
    <property type="entry name" value="HAD superfamily/HAD-like"/>
    <property type="match status" value="1"/>
</dbReference>
<dbReference type="InterPro" id="IPR023214">
    <property type="entry name" value="HAD_sf"/>
</dbReference>
<feature type="binding site" evidence="11">
    <location>
        <position position="197"/>
    </location>
    <ligand>
        <name>Mg(2+)</name>
        <dbReference type="ChEBI" id="CHEBI:18420"/>
        <label>1</label>
    </ligand>
</feature>
<comment type="pathway">
    <text evidence="2 12">Nucleotide-sugar biosynthesis; GDP-alpha-D-mannose biosynthesis; alpha-D-mannose 1-phosphate from D-fructose 6-phosphate: step 2/2.</text>
</comment>
<evidence type="ECO:0000256" key="5">
    <source>
        <dbReference type="ARBA" id="ARBA00012730"/>
    </source>
</evidence>
<comment type="cofactor">
    <cofactor evidence="11">
        <name>Mg(2+)</name>
        <dbReference type="ChEBI" id="CHEBI:18420"/>
    </cofactor>
</comment>
<feature type="binding site" evidence="11">
    <location>
        <position position="180"/>
    </location>
    <ligand>
        <name>Mg(2+)</name>
        <dbReference type="ChEBI" id="CHEBI:18420"/>
        <label>1</label>
    </ligand>
</feature>
<dbReference type="InterPro" id="IPR036412">
    <property type="entry name" value="HAD-like_sf"/>
</dbReference>
<keyword evidence="8 11" id="KW-0460">Magnesium</keyword>
<evidence type="ECO:0000256" key="9">
    <source>
        <dbReference type="ARBA" id="ARBA00023235"/>
    </source>
</evidence>
<dbReference type="InterPro" id="IPR005002">
    <property type="entry name" value="PMM"/>
</dbReference>
<comment type="subunit">
    <text evidence="4 12">Homodimer.</text>
</comment>
<accession>A0A0N4V0Q4</accession>
<dbReference type="OrthoDB" id="10264771at2759"/>
<evidence type="ECO:0000256" key="12">
    <source>
        <dbReference type="RuleBase" id="RU361118"/>
    </source>
</evidence>
<dbReference type="Proteomes" id="UP000274131">
    <property type="component" value="Unassembled WGS sequence"/>
</dbReference>
<dbReference type="WBParaSite" id="EVEC_0000350401-mRNA-1">
    <property type="protein sequence ID" value="EVEC_0000350401-mRNA-1"/>
    <property type="gene ID" value="EVEC_0000350401"/>
</dbReference>
<dbReference type="Gene3D" id="3.30.1240.20">
    <property type="match status" value="1"/>
</dbReference>
<dbReference type="NCBIfam" id="TIGR01484">
    <property type="entry name" value="HAD-SF-IIB"/>
    <property type="match status" value="1"/>
</dbReference>
<keyword evidence="6 12" id="KW-0963">Cytoplasm</keyword>
<dbReference type="UniPathway" id="UPA00126">
    <property type="reaction ID" value="UER00424"/>
</dbReference>
<evidence type="ECO:0000256" key="8">
    <source>
        <dbReference type="ARBA" id="ARBA00022842"/>
    </source>
</evidence>
<evidence type="ECO:0000256" key="11">
    <source>
        <dbReference type="PIRSR" id="PIRSR605002-3"/>
    </source>
</evidence>
<comment type="subcellular location">
    <subcellularLocation>
        <location evidence="1 12">Cytoplasm</location>
    </subcellularLocation>
</comment>
<dbReference type="GO" id="GO:0046872">
    <property type="term" value="F:metal ion binding"/>
    <property type="evidence" value="ECO:0007669"/>
    <property type="project" value="UniProtKB-KW"/>
</dbReference>
<dbReference type="PANTHER" id="PTHR10466">
    <property type="entry name" value="PHOSPHOMANNOMUTASE"/>
    <property type="match status" value="1"/>
</dbReference>
<dbReference type="GO" id="GO:0006487">
    <property type="term" value="P:protein N-linked glycosylation"/>
    <property type="evidence" value="ECO:0007669"/>
    <property type="project" value="TreeGrafter"/>
</dbReference>
<dbReference type="CDD" id="cd02585">
    <property type="entry name" value="HAD_PMM"/>
    <property type="match status" value="1"/>
</dbReference>
<evidence type="ECO:0000256" key="2">
    <source>
        <dbReference type="ARBA" id="ARBA00004699"/>
    </source>
</evidence>
<evidence type="ECO:0000256" key="4">
    <source>
        <dbReference type="ARBA" id="ARBA00011738"/>
    </source>
</evidence>
<comment type="function">
    <text evidence="12">Involved in the synthesis of the GDP-mannose and dolichol-phosphate-mannose required for a number of critical mannosyl transfer reactions.</text>
</comment>
<dbReference type="SUPFAM" id="SSF56784">
    <property type="entry name" value="HAD-like"/>
    <property type="match status" value="1"/>
</dbReference>
<dbReference type="GO" id="GO:0004615">
    <property type="term" value="F:phosphomannomutase activity"/>
    <property type="evidence" value="ECO:0007669"/>
    <property type="project" value="UniProtKB-EC"/>
</dbReference>
<reference evidence="13 14" key="2">
    <citation type="submission" date="2018-10" db="EMBL/GenBank/DDBJ databases">
        <authorList>
            <consortium name="Pathogen Informatics"/>
        </authorList>
    </citation>
    <scope>NUCLEOTIDE SEQUENCE [LARGE SCALE GENOMIC DNA]</scope>
</reference>
<dbReference type="FunFam" id="3.30.1240.20:FF:000001">
    <property type="entry name" value="Phosphomannomutase"/>
    <property type="match status" value="1"/>
</dbReference>
<reference evidence="15" key="1">
    <citation type="submission" date="2017-02" db="UniProtKB">
        <authorList>
            <consortium name="WormBaseParasite"/>
        </authorList>
    </citation>
    <scope>IDENTIFICATION</scope>
</reference>